<evidence type="ECO:0000313" key="3">
    <source>
        <dbReference type="Proteomes" id="UP000184536"/>
    </source>
</evidence>
<organism evidence="2 3">
    <name type="scientific">Geosporobacter subterraneus DSM 17957</name>
    <dbReference type="NCBI Taxonomy" id="1121919"/>
    <lineage>
        <taxon>Bacteria</taxon>
        <taxon>Bacillati</taxon>
        <taxon>Bacillota</taxon>
        <taxon>Clostridia</taxon>
        <taxon>Peptostreptococcales</taxon>
        <taxon>Thermotaleaceae</taxon>
        <taxon>Geosporobacter</taxon>
    </lineage>
</organism>
<dbReference type="Proteomes" id="UP000184536">
    <property type="component" value="Unassembled WGS sequence"/>
</dbReference>
<dbReference type="EMBL" id="FQZV01000036">
    <property type="protein sequence ID" value="SHJ69982.1"/>
    <property type="molecule type" value="Genomic_DNA"/>
</dbReference>
<reference evidence="3" key="1">
    <citation type="submission" date="2016-11" db="EMBL/GenBank/DDBJ databases">
        <authorList>
            <person name="Varghese N."/>
            <person name="Submissions S."/>
        </authorList>
    </citation>
    <scope>NUCLEOTIDE SEQUENCE [LARGE SCALE GENOMIC DNA]</scope>
    <source>
        <strain evidence="3">DSM 17957</strain>
    </source>
</reference>
<accession>A0A1M6LFN0</accession>
<gene>
    <name evidence="2" type="ORF">SAMN02745975_02665</name>
</gene>
<dbReference type="AlphaFoldDB" id="A0A1M6LFN0"/>
<dbReference type="Pfam" id="PF13478">
    <property type="entry name" value="XdhC_C"/>
    <property type="match status" value="1"/>
</dbReference>
<evidence type="ECO:0000259" key="1">
    <source>
        <dbReference type="Pfam" id="PF13478"/>
    </source>
</evidence>
<dbReference type="InterPro" id="IPR027051">
    <property type="entry name" value="XdhC_Rossmann_dom"/>
</dbReference>
<dbReference type="STRING" id="1121919.SAMN02745975_02665"/>
<sequence>MTNLQQKGISKEVLGSVYAPGGLKLGGETPMDIAFSILAEIQLT</sequence>
<proteinExistence type="predicted"/>
<feature type="domain" description="XdhC Rossmann" evidence="1">
    <location>
        <begin position="2"/>
        <end position="41"/>
    </location>
</feature>
<protein>
    <submittedName>
        <fullName evidence="2">XdhC Rossmann domain-containing protein</fullName>
    </submittedName>
</protein>
<dbReference type="Gene3D" id="3.40.50.720">
    <property type="entry name" value="NAD(P)-binding Rossmann-like Domain"/>
    <property type="match status" value="1"/>
</dbReference>
<name>A0A1M6LFN0_9FIRM</name>
<keyword evidence="3" id="KW-1185">Reference proteome</keyword>
<evidence type="ECO:0000313" key="2">
    <source>
        <dbReference type="EMBL" id="SHJ69982.1"/>
    </source>
</evidence>